<gene>
    <name evidence="2" type="ORF">Sru01_09110</name>
</gene>
<dbReference type="AlphaFoldDB" id="A0A919UXK1"/>
<evidence type="ECO:0000313" key="3">
    <source>
        <dbReference type="Proteomes" id="UP000655287"/>
    </source>
</evidence>
<keyword evidence="3" id="KW-1185">Reference proteome</keyword>
<dbReference type="PANTHER" id="PTHR36933">
    <property type="entry name" value="SLL0788 PROTEIN"/>
    <property type="match status" value="1"/>
</dbReference>
<comment type="caution">
    <text evidence="2">The sequence shown here is derived from an EMBL/GenBank/DDBJ whole genome shotgun (WGS) entry which is preliminary data.</text>
</comment>
<dbReference type="InterPro" id="IPR005183">
    <property type="entry name" value="DUF305_CopM-like"/>
</dbReference>
<proteinExistence type="predicted"/>
<evidence type="ECO:0000259" key="1">
    <source>
        <dbReference type="Pfam" id="PF03713"/>
    </source>
</evidence>
<accession>A0A919UXK1</accession>
<dbReference type="Proteomes" id="UP000655287">
    <property type="component" value="Unassembled WGS sequence"/>
</dbReference>
<dbReference type="PANTHER" id="PTHR36933:SF1">
    <property type="entry name" value="SLL0788 PROTEIN"/>
    <property type="match status" value="1"/>
</dbReference>
<sequence>MTSRTRLILVALLSGLLAAAVTFFVIGRAGPPGDGSPEAGFARDMAVHHAQAVEMSFAVRDVSDDRALRGLSYDIITTQTAQRGVFMGWLQQWGLNQSGSRPSMAWMAAHASHGTPAAPAAMPGMASQEEMRRLVAAKGRDAEVLFLQLMIRHHQGGVKMAQALLDLSDRDEVRTMARHIVDTQDGEIEYMTRLLAERDARPYPALA</sequence>
<protein>
    <submittedName>
        <fullName evidence="2">DUF305 domain-containing protein</fullName>
    </submittedName>
</protein>
<dbReference type="EMBL" id="BOOU01000013">
    <property type="protein sequence ID" value="GII75929.1"/>
    <property type="molecule type" value="Genomic_DNA"/>
</dbReference>
<organism evidence="2 3">
    <name type="scientific">Sphaerisporangium rufum</name>
    <dbReference type="NCBI Taxonomy" id="1381558"/>
    <lineage>
        <taxon>Bacteria</taxon>
        <taxon>Bacillati</taxon>
        <taxon>Actinomycetota</taxon>
        <taxon>Actinomycetes</taxon>
        <taxon>Streptosporangiales</taxon>
        <taxon>Streptosporangiaceae</taxon>
        <taxon>Sphaerisporangium</taxon>
    </lineage>
</organism>
<dbReference type="Pfam" id="PF03713">
    <property type="entry name" value="DUF305"/>
    <property type="match status" value="1"/>
</dbReference>
<name>A0A919UXK1_9ACTN</name>
<dbReference type="InterPro" id="IPR012347">
    <property type="entry name" value="Ferritin-like"/>
</dbReference>
<reference evidence="2" key="1">
    <citation type="submission" date="2021-01" db="EMBL/GenBank/DDBJ databases">
        <title>Whole genome shotgun sequence of Sphaerisporangium rufum NBRC 109079.</title>
        <authorList>
            <person name="Komaki H."/>
            <person name="Tamura T."/>
        </authorList>
    </citation>
    <scope>NUCLEOTIDE SEQUENCE</scope>
    <source>
        <strain evidence="2">NBRC 109079</strain>
    </source>
</reference>
<evidence type="ECO:0000313" key="2">
    <source>
        <dbReference type="EMBL" id="GII75929.1"/>
    </source>
</evidence>
<dbReference type="Gene3D" id="1.20.1260.10">
    <property type="match status" value="1"/>
</dbReference>
<feature type="domain" description="DUF305" evidence="1">
    <location>
        <begin position="38"/>
        <end position="195"/>
    </location>
</feature>